<dbReference type="Proteomes" id="UP000219467">
    <property type="component" value="Unassembled WGS sequence"/>
</dbReference>
<dbReference type="OrthoDB" id="5287589at2"/>
<reference evidence="2" key="1">
    <citation type="submission" date="2017-08" db="EMBL/GenBank/DDBJ databases">
        <authorList>
            <person name="Varghese N."/>
            <person name="Submissions S."/>
        </authorList>
    </citation>
    <scope>NUCLEOTIDE SEQUENCE [LARGE SCALE GENOMIC DNA]</scope>
    <source>
        <strain evidence="2">JA234</strain>
    </source>
</reference>
<evidence type="ECO:0000313" key="1">
    <source>
        <dbReference type="EMBL" id="SNX71249.1"/>
    </source>
</evidence>
<sequence>MAGGTDFKWCGKPGVKPLGVCYHLGIDITFALPANGQSKIAGRPFATLSSVIDDRPEFRGAHAEHAPGATPTPNVVPVPFAVAEAVIRRKIDRHNREGDRRSQGMRGRSYKQMFSAGQKHWIMRKPMVQKHYFSGLIYKPASVDR</sequence>
<dbReference type="AlphaFoldDB" id="A0A285CUI3"/>
<accession>A0A285CUI3</accession>
<dbReference type="InterPro" id="IPR036397">
    <property type="entry name" value="RNaseH_sf"/>
</dbReference>
<proteinExistence type="predicted"/>
<dbReference type="Gene3D" id="3.30.420.10">
    <property type="entry name" value="Ribonuclease H-like superfamily/Ribonuclease H"/>
    <property type="match status" value="1"/>
</dbReference>
<gene>
    <name evidence="1" type="ORF">SAMN05878503_10949</name>
</gene>
<protein>
    <recommendedName>
        <fullName evidence="3">Transposase</fullName>
    </recommendedName>
</protein>
<name>A0A285CUI3_9RHOB</name>
<dbReference type="EMBL" id="OAOQ01000009">
    <property type="protein sequence ID" value="SNX71249.1"/>
    <property type="molecule type" value="Genomic_DNA"/>
</dbReference>
<evidence type="ECO:0008006" key="3">
    <source>
        <dbReference type="Google" id="ProtNLM"/>
    </source>
</evidence>
<dbReference type="RefSeq" id="WP_097030731.1">
    <property type="nucleotide sequence ID" value="NZ_OAOQ01000009.1"/>
</dbReference>
<dbReference type="SUPFAM" id="SSF53098">
    <property type="entry name" value="Ribonuclease H-like"/>
    <property type="match status" value="1"/>
</dbReference>
<keyword evidence="2" id="KW-1185">Reference proteome</keyword>
<dbReference type="GO" id="GO:0003676">
    <property type="term" value="F:nucleic acid binding"/>
    <property type="evidence" value="ECO:0007669"/>
    <property type="project" value="InterPro"/>
</dbReference>
<evidence type="ECO:0000313" key="2">
    <source>
        <dbReference type="Proteomes" id="UP000219467"/>
    </source>
</evidence>
<dbReference type="InterPro" id="IPR012337">
    <property type="entry name" value="RNaseH-like_sf"/>
</dbReference>
<organism evidence="1 2">
    <name type="scientific">Cereibacter ovatus</name>
    <dbReference type="NCBI Taxonomy" id="439529"/>
    <lineage>
        <taxon>Bacteria</taxon>
        <taxon>Pseudomonadati</taxon>
        <taxon>Pseudomonadota</taxon>
        <taxon>Alphaproteobacteria</taxon>
        <taxon>Rhodobacterales</taxon>
        <taxon>Paracoccaceae</taxon>
        <taxon>Cereibacter</taxon>
    </lineage>
</organism>